<reference evidence="2 3" key="1">
    <citation type="submission" date="2016-02" db="EMBL/GenBank/DDBJ databases">
        <authorList>
            <person name="Alioto T."/>
            <person name="Alioto T."/>
        </authorList>
    </citation>
    <scope>NUCLEOTIDE SEQUENCE [LARGE SCALE GENOMIC DNA]</scope>
    <source>
        <strain evidence="2 3">NR010</strain>
    </source>
</reference>
<dbReference type="AlphaFoldDB" id="A0A3E1J170"/>
<dbReference type="InterPro" id="IPR012908">
    <property type="entry name" value="PGAP1-ab_dom-like"/>
</dbReference>
<dbReference type="RefSeq" id="WP_116711697.1">
    <property type="nucleotide sequence ID" value="NZ_LRTV01000001.1"/>
</dbReference>
<dbReference type="GO" id="GO:0016788">
    <property type="term" value="F:hydrolase activity, acting on ester bonds"/>
    <property type="evidence" value="ECO:0007669"/>
    <property type="project" value="InterPro"/>
</dbReference>
<sequence>MPWKVKSTVVGGVKLATATSHAYTGFARKLYCIAQELASLSSSWHHAAMVIASQSTALQSAANNTVGKYPSSVFTAHAARSKLTPSLCTHYAQQCSHLSHVVEDLASLIIRANNLYANAEAAARERFDQQVALVTLLAPWIATPIIGGAVIAGANDARQHTGLKHVAKWSHATAPLQQGVIRGLSQHIMVNPITGLPIFLAESAQGTHGKIAPNLKGTVKNNPITQAKQYAKRYVTSPVPTVAGALSLVTAKINNLMQGDTLHLTKIEQFSRNPQFVLTKKGATLGEALDNLTELADGNFGVHPPHVNPDAATIAVQRFKRADGTTSWLVTIPGTDGKPHSPFGWEQNLEAMSNAASMRKQADSTRMVVEAMRRSGIKPQDPVVLVGHSQGGIVAASIASDYAKQYNIKHVVTAGSPIANHPIPKRTWVTSIEMEDELVPTLDGKNNPMRKNWITIHGRATQVRGAQRMSPSGVARFIGGPRVKRKFDENGVLVEDVPEEGTLTHDLHYHKAAYEDASQLGSAAIRSQEQHFQNTIRGELQNTFVWQGVMR</sequence>
<protein>
    <recommendedName>
        <fullName evidence="1">GPI inositol-deacylase PGAP1-like alpha/beta domain-containing protein</fullName>
    </recommendedName>
</protein>
<dbReference type="Gene3D" id="3.40.50.1820">
    <property type="entry name" value="alpha/beta hydrolase"/>
    <property type="match status" value="1"/>
</dbReference>
<accession>A0A3E1J170</accession>
<organism evidence="2 3">
    <name type="scientific">Gardnerella vaginalis</name>
    <dbReference type="NCBI Taxonomy" id="2702"/>
    <lineage>
        <taxon>Bacteria</taxon>
        <taxon>Bacillati</taxon>
        <taxon>Actinomycetota</taxon>
        <taxon>Actinomycetes</taxon>
        <taxon>Bifidobacteriales</taxon>
        <taxon>Bifidobacteriaceae</taxon>
        <taxon>Gardnerella</taxon>
    </lineage>
</organism>
<name>A0A3E1J170_GARVA</name>
<dbReference type="SUPFAM" id="SSF53474">
    <property type="entry name" value="alpha/beta-Hydrolases"/>
    <property type="match status" value="1"/>
</dbReference>
<dbReference type="Pfam" id="PF07819">
    <property type="entry name" value="PGAP1"/>
    <property type="match status" value="1"/>
</dbReference>
<dbReference type="InterPro" id="IPR029058">
    <property type="entry name" value="AB_hydrolase_fold"/>
</dbReference>
<feature type="domain" description="GPI inositol-deacylase PGAP1-like alpha/beta" evidence="1">
    <location>
        <begin position="356"/>
        <end position="425"/>
    </location>
</feature>
<gene>
    <name evidence="2" type="ORF">AXE77_00875</name>
</gene>
<evidence type="ECO:0000313" key="3">
    <source>
        <dbReference type="Proteomes" id="UP000259221"/>
    </source>
</evidence>
<proteinExistence type="predicted"/>
<evidence type="ECO:0000313" key="2">
    <source>
        <dbReference type="EMBL" id="RFD80105.1"/>
    </source>
</evidence>
<dbReference type="Proteomes" id="UP000259221">
    <property type="component" value="Unassembled WGS sequence"/>
</dbReference>
<comment type="caution">
    <text evidence="2">The sequence shown here is derived from an EMBL/GenBank/DDBJ whole genome shotgun (WGS) entry which is preliminary data.</text>
</comment>
<evidence type="ECO:0000259" key="1">
    <source>
        <dbReference type="Pfam" id="PF07819"/>
    </source>
</evidence>
<dbReference type="EMBL" id="LRTV01000001">
    <property type="protein sequence ID" value="RFD80105.1"/>
    <property type="molecule type" value="Genomic_DNA"/>
</dbReference>
<dbReference type="OrthoDB" id="5095936at2"/>